<evidence type="ECO:0000256" key="6">
    <source>
        <dbReference type="ARBA" id="ARBA00022970"/>
    </source>
</evidence>
<protein>
    <submittedName>
        <fullName evidence="11">Polar amino acid transport system permease protein</fullName>
    </submittedName>
</protein>
<proteinExistence type="inferred from homology"/>
<dbReference type="InterPro" id="IPR000515">
    <property type="entry name" value="MetI-like"/>
</dbReference>
<dbReference type="PANTHER" id="PTHR30614:SF0">
    <property type="entry name" value="L-CYSTINE TRANSPORT SYSTEM PERMEASE PROTEIN TCYL"/>
    <property type="match status" value="1"/>
</dbReference>
<comment type="similarity">
    <text evidence="2">Belongs to the binding-protein-dependent transport system permease family. HisMQ subfamily.</text>
</comment>
<dbReference type="InterPro" id="IPR043429">
    <property type="entry name" value="ArtM/GltK/GlnP/TcyL/YhdX-like"/>
</dbReference>
<feature type="domain" description="ABC transmembrane type-1" evidence="10">
    <location>
        <begin position="19"/>
        <end position="207"/>
    </location>
</feature>
<dbReference type="InterPro" id="IPR035906">
    <property type="entry name" value="MetI-like_sf"/>
</dbReference>
<evidence type="ECO:0000256" key="9">
    <source>
        <dbReference type="RuleBase" id="RU363032"/>
    </source>
</evidence>
<feature type="transmembrane region" description="Helical" evidence="9">
    <location>
        <begin position="64"/>
        <end position="85"/>
    </location>
</feature>
<keyword evidence="8 9" id="KW-0472">Membrane</keyword>
<sequence>MTLDFSILGTVWPALLRGTTVTISLTSIVLLCATPGGIAVALLRSAPSPTVRTIVRAASWIFRGVPPLLLLFLAFFGLPVVGLTLPPMPSAVIAMTAYMSFYFGEVFHSGLQSVAHGQWQACKALGLSPARTLFRIILPQTIPAALPPYISHATEILKGTALAAAVAVPELTNAAKQVFVVTYRPFEILLAAGAIYAVLDAGLLILQLYGERWAARRRAAR</sequence>
<keyword evidence="3 9" id="KW-0813">Transport</keyword>
<keyword evidence="4" id="KW-1003">Cell membrane</keyword>
<dbReference type="GO" id="GO:0006865">
    <property type="term" value="P:amino acid transport"/>
    <property type="evidence" value="ECO:0007669"/>
    <property type="project" value="UniProtKB-KW"/>
</dbReference>
<dbReference type="PROSITE" id="PS50928">
    <property type="entry name" value="ABC_TM1"/>
    <property type="match status" value="1"/>
</dbReference>
<evidence type="ECO:0000256" key="7">
    <source>
        <dbReference type="ARBA" id="ARBA00022989"/>
    </source>
</evidence>
<dbReference type="InterPro" id="IPR010065">
    <property type="entry name" value="AA_ABC_transptr_permease_3TM"/>
</dbReference>
<feature type="transmembrane region" description="Helical" evidence="9">
    <location>
        <begin position="20"/>
        <end position="43"/>
    </location>
</feature>
<dbReference type="CDD" id="cd06261">
    <property type="entry name" value="TM_PBP2"/>
    <property type="match status" value="1"/>
</dbReference>
<evidence type="ECO:0000256" key="8">
    <source>
        <dbReference type="ARBA" id="ARBA00023136"/>
    </source>
</evidence>
<evidence type="ECO:0000256" key="4">
    <source>
        <dbReference type="ARBA" id="ARBA00022475"/>
    </source>
</evidence>
<comment type="subcellular location">
    <subcellularLocation>
        <location evidence="1">Cell inner membrane</location>
        <topology evidence="1">Multi-pass membrane protein</topology>
    </subcellularLocation>
    <subcellularLocation>
        <location evidence="9">Cell membrane</location>
        <topology evidence="9">Multi-pass membrane protein</topology>
    </subcellularLocation>
</comment>
<dbReference type="STRING" id="464029.SAMN02982989_1347"/>
<evidence type="ECO:0000256" key="3">
    <source>
        <dbReference type="ARBA" id="ARBA00022448"/>
    </source>
</evidence>
<keyword evidence="5 9" id="KW-0812">Transmembrane</keyword>
<reference evidence="12" key="1">
    <citation type="submission" date="2017-04" db="EMBL/GenBank/DDBJ databases">
        <authorList>
            <person name="Varghese N."/>
            <person name="Submissions S."/>
        </authorList>
    </citation>
    <scope>NUCLEOTIDE SEQUENCE [LARGE SCALE GENOMIC DNA]</scope>
    <source>
        <strain evidence="12">B4P</strain>
    </source>
</reference>
<evidence type="ECO:0000256" key="5">
    <source>
        <dbReference type="ARBA" id="ARBA00022692"/>
    </source>
</evidence>
<name>A0A1X7EIW3_9HYPH</name>
<dbReference type="Gene3D" id="1.10.3720.10">
    <property type="entry name" value="MetI-like"/>
    <property type="match status" value="1"/>
</dbReference>
<dbReference type="NCBIfam" id="TIGR01726">
    <property type="entry name" value="HEQRo_perm_3TM"/>
    <property type="match status" value="1"/>
</dbReference>
<evidence type="ECO:0000256" key="1">
    <source>
        <dbReference type="ARBA" id="ARBA00004429"/>
    </source>
</evidence>
<dbReference type="AlphaFoldDB" id="A0A1X7EIW3"/>
<dbReference type="GO" id="GO:0043190">
    <property type="term" value="C:ATP-binding cassette (ABC) transporter complex"/>
    <property type="evidence" value="ECO:0007669"/>
    <property type="project" value="InterPro"/>
</dbReference>
<dbReference type="OrthoDB" id="7341446at2"/>
<dbReference type="Pfam" id="PF00528">
    <property type="entry name" value="BPD_transp_1"/>
    <property type="match status" value="1"/>
</dbReference>
<dbReference type="RefSeq" id="WP_085421663.1">
    <property type="nucleotide sequence ID" value="NZ_FXAF01000006.1"/>
</dbReference>
<evidence type="ECO:0000313" key="12">
    <source>
        <dbReference type="Proteomes" id="UP000192903"/>
    </source>
</evidence>
<keyword evidence="6" id="KW-0029">Amino-acid transport</keyword>
<feature type="transmembrane region" description="Helical" evidence="9">
    <location>
        <begin position="188"/>
        <end position="209"/>
    </location>
</feature>
<dbReference type="PANTHER" id="PTHR30614">
    <property type="entry name" value="MEMBRANE COMPONENT OF AMINO ACID ABC TRANSPORTER"/>
    <property type="match status" value="1"/>
</dbReference>
<evidence type="ECO:0000259" key="10">
    <source>
        <dbReference type="PROSITE" id="PS50928"/>
    </source>
</evidence>
<dbReference type="GO" id="GO:0022857">
    <property type="term" value="F:transmembrane transporter activity"/>
    <property type="evidence" value="ECO:0007669"/>
    <property type="project" value="InterPro"/>
</dbReference>
<gene>
    <name evidence="11" type="ORF">SAMN02982989_1347</name>
</gene>
<keyword evidence="7 9" id="KW-1133">Transmembrane helix</keyword>
<dbReference type="Proteomes" id="UP000192903">
    <property type="component" value="Unassembled WGS sequence"/>
</dbReference>
<dbReference type="EMBL" id="FXAF01000006">
    <property type="protein sequence ID" value="SMF34671.1"/>
    <property type="molecule type" value="Genomic_DNA"/>
</dbReference>
<organism evidence="11 12">
    <name type="scientific">Xaviernesmea oryzae</name>
    <dbReference type="NCBI Taxonomy" id="464029"/>
    <lineage>
        <taxon>Bacteria</taxon>
        <taxon>Pseudomonadati</taxon>
        <taxon>Pseudomonadota</taxon>
        <taxon>Alphaproteobacteria</taxon>
        <taxon>Hyphomicrobiales</taxon>
        <taxon>Rhizobiaceae</taxon>
        <taxon>Rhizobium/Agrobacterium group</taxon>
        <taxon>Xaviernesmea</taxon>
    </lineage>
</organism>
<dbReference type="SUPFAM" id="SSF161098">
    <property type="entry name" value="MetI-like"/>
    <property type="match status" value="1"/>
</dbReference>
<evidence type="ECO:0000256" key="2">
    <source>
        <dbReference type="ARBA" id="ARBA00010072"/>
    </source>
</evidence>
<accession>A0A1X7EIW3</accession>
<evidence type="ECO:0000313" key="11">
    <source>
        <dbReference type="EMBL" id="SMF34671.1"/>
    </source>
</evidence>
<keyword evidence="12" id="KW-1185">Reference proteome</keyword>